<feature type="compositionally biased region" description="Basic and acidic residues" evidence="1">
    <location>
        <begin position="1"/>
        <end position="10"/>
    </location>
</feature>
<dbReference type="Proteomes" id="UP000004245">
    <property type="component" value="Unassembled WGS sequence"/>
</dbReference>
<name>E9T5W3_RHOHA</name>
<evidence type="ECO:0000313" key="3">
    <source>
        <dbReference type="Proteomes" id="UP000004245"/>
    </source>
</evidence>
<dbReference type="AlphaFoldDB" id="E9T5W3"/>
<reference evidence="2" key="1">
    <citation type="submission" date="2011-01" db="EMBL/GenBank/DDBJ databases">
        <authorList>
            <person name="Muzny D."/>
            <person name="Qin X."/>
            <person name="Buhay C."/>
            <person name="Dugan-Rocha S."/>
            <person name="Ding Y."/>
            <person name="Chen G."/>
            <person name="Hawes A."/>
            <person name="Holder M."/>
            <person name="Jhangiani S."/>
            <person name="Johnson A."/>
            <person name="Khan Z."/>
            <person name="Li Z."/>
            <person name="Liu W."/>
            <person name="Liu X."/>
            <person name="Perez L."/>
            <person name="Shen H."/>
            <person name="Wang Q."/>
            <person name="Watt J."/>
            <person name="Xi L."/>
            <person name="Xin Y."/>
            <person name="Zhou J."/>
            <person name="Deng J."/>
            <person name="Jiang H."/>
            <person name="Liu Y."/>
            <person name="Qu J."/>
            <person name="Song X.-Z."/>
            <person name="Zhang L."/>
            <person name="Villasana D."/>
            <person name="Johnson A."/>
            <person name="Liu J."/>
            <person name="Liyanage D."/>
            <person name="Lorensuhewa L."/>
            <person name="Robinson T."/>
            <person name="Song A."/>
            <person name="Song B.-B."/>
            <person name="Dinh H."/>
            <person name="Thornton R."/>
            <person name="Coyle M."/>
            <person name="Francisco L."/>
            <person name="Jackson L."/>
            <person name="Javaid M."/>
            <person name="Korchina V."/>
            <person name="Kovar C."/>
            <person name="Mata R."/>
            <person name="Mathew T."/>
            <person name="Ngo R."/>
            <person name="Nguyen L."/>
            <person name="Nguyen N."/>
            <person name="Okwuonu G."/>
            <person name="Ongeri F."/>
            <person name="Pham C."/>
            <person name="Simmons D."/>
            <person name="Wilczek-Boney K."/>
            <person name="Hale W."/>
            <person name="Jakkamsetti A."/>
            <person name="Pham P."/>
            <person name="Ruth R."/>
            <person name="San Lucas F."/>
            <person name="Warren J."/>
            <person name="Zhang J."/>
            <person name="Zhao Z."/>
            <person name="Zhou C."/>
            <person name="Zhu D."/>
            <person name="Lee S."/>
            <person name="Bess C."/>
            <person name="Blankenburg K."/>
            <person name="Forbes L."/>
            <person name="Fu Q."/>
            <person name="Gubbala S."/>
            <person name="Hirani K."/>
            <person name="Jayaseelan J.C."/>
            <person name="Lara F."/>
            <person name="Munidasa M."/>
            <person name="Palculict T."/>
            <person name="Patil S."/>
            <person name="Pu L.-L."/>
            <person name="Saada N."/>
            <person name="Tang L."/>
            <person name="Weissenberger G."/>
            <person name="Zhu Y."/>
            <person name="Hemphill L."/>
            <person name="Shang Y."/>
            <person name="Youmans B."/>
            <person name="Ayvaz T."/>
            <person name="Ross M."/>
            <person name="Santibanez J."/>
            <person name="Aqrawi P."/>
            <person name="Gross S."/>
            <person name="Joshi V."/>
            <person name="Fowler G."/>
            <person name="Nazareth L."/>
            <person name="Reid J."/>
            <person name="Worley K."/>
            <person name="Petrosino J."/>
            <person name="Highlander S."/>
            <person name="Gibbs R."/>
        </authorList>
    </citation>
    <scope>NUCLEOTIDE SEQUENCE [LARGE SCALE GENOMIC DNA]</scope>
    <source>
        <strain evidence="2">ATCC 33707</strain>
    </source>
</reference>
<comment type="caution">
    <text evidence="2">The sequence shown here is derived from an EMBL/GenBank/DDBJ whole genome shotgun (WGS) entry which is preliminary data.</text>
</comment>
<evidence type="ECO:0000256" key="1">
    <source>
        <dbReference type="SAM" id="MobiDB-lite"/>
    </source>
</evidence>
<gene>
    <name evidence="2" type="ORF">HMPREF0724_14169</name>
</gene>
<protein>
    <submittedName>
        <fullName evidence="2">Uncharacterized protein</fullName>
    </submittedName>
</protein>
<dbReference type="EMBL" id="ADNW02000023">
    <property type="protein sequence ID" value="EGD22182.1"/>
    <property type="molecule type" value="Genomic_DNA"/>
</dbReference>
<evidence type="ECO:0000313" key="2">
    <source>
        <dbReference type="EMBL" id="EGD22182.1"/>
    </source>
</evidence>
<feature type="region of interest" description="Disordered" evidence="1">
    <location>
        <begin position="1"/>
        <end position="58"/>
    </location>
</feature>
<accession>E9T5W3</accession>
<proteinExistence type="predicted"/>
<sequence>MERRPRETTYRRLGSRGVSGPRSRELLAAGCRPRANGADTGELAPPRNPGTALEDESE</sequence>
<keyword evidence="3" id="KW-1185">Reference proteome</keyword>
<organism evidence="2 3">
    <name type="scientific">Prescottella equi ATCC 33707</name>
    <dbReference type="NCBI Taxonomy" id="525370"/>
    <lineage>
        <taxon>Bacteria</taxon>
        <taxon>Bacillati</taxon>
        <taxon>Actinomycetota</taxon>
        <taxon>Actinomycetes</taxon>
        <taxon>Mycobacteriales</taxon>
        <taxon>Nocardiaceae</taxon>
        <taxon>Prescottella</taxon>
    </lineage>
</organism>
<dbReference type="HOGENOM" id="CLU_2976338_0_0_11"/>